<comment type="similarity">
    <text evidence="2">Belongs to the peptidase S15 family.</text>
</comment>
<keyword evidence="7" id="KW-0720">Serine protease</keyword>
<reference evidence="11 12" key="1">
    <citation type="submission" date="2017-04" db="EMBL/GenBank/DDBJ databases">
        <authorList>
            <person name="Afonso C.L."/>
            <person name="Miller P.J."/>
            <person name="Scott M.A."/>
            <person name="Spackman E."/>
            <person name="Goraichik I."/>
            <person name="Dimitrov K.M."/>
            <person name="Suarez D.L."/>
            <person name="Swayne D.E."/>
        </authorList>
    </citation>
    <scope>NUCLEOTIDE SEQUENCE [LARGE SCALE GENOMIC DNA]</scope>
    <source>
        <strain evidence="11 12">DSM 43828</strain>
    </source>
</reference>
<name>A0A1W2CLE5_KIBAR</name>
<dbReference type="Gene3D" id="3.40.50.1820">
    <property type="entry name" value="alpha/beta hydrolase"/>
    <property type="match status" value="2"/>
</dbReference>
<dbReference type="SUPFAM" id="SSF53474">
    <property type="entry name" value="alpha/beta-Hydrolases"/>
    <property type="match status" value="1"/>
</dbReference>
<dbReference type="InterPro" id="IPR029058">
    <property type="entry name" value="AB_hydrolase_fold"/>
</dbReference>
<evidence type="ECO:0000259" key="10">
    <source>
        <dbReference type="SMART" id="SM00939"/>
    </source>
</evidence>
<dbReference type="GO" id="GO:0004177">
    <property type="term" value="F:aminopeptidase activity"/>
    <property type="evidence" value="ECO:0007669"/>
    <property type="project" value="UniProtKB-KW"/>
</dbReference>
<feature type="domain" description="Xaa-Pro dipeptidyl-peptidase C-terminal" evidence="10">
    <location>
        <begin position="346"/>
        <end position="600"/>
    </location>
</feature>
<protein>
    <recommendedName>
        <fullName evidence="3">Xaa-Pro dipeptidyl-peptidase</fullName>
        <ecNumber evidence="3">3.4.14.11</ecNumber>
    </recommendedName>
    <alternativeName>
        <fullName evidence="8">X-prolyl-dipeptidyl aminopeptidase</fullName>
    </alternativeName>
</protein>
<evidence type="ECO:0000256" key="2">
    <source>
        <dbReference type="ARBA" id="ARBA00010819"/>
    </source>
</evidence>
<dbReference type="GO" id="GO:0006508">
    <property type="term" value="P:proteolysis"/>
    <property type="evidence" value="ECO:0007669"/>
    <property type="project" value="UniProtKB-KW"/>
</dbReference>
<evidence type="ECO:0000256" key="3">
    <source>
        <dbReference type="ARBA" id="ARBA00012463"/>
    </source>
</evidence>
<dbReference type="SMART" id="SM00939">
    <property type="entry name" value="PepX_C"/>
    <property type="match status" value="1"/>
</dbReference>
<evidence type="ECO:0000313" key="12">
    <source>
        <dbReference type="Proteomes" id="UP000192674"/>
    </source>
</evidence>
<comment type="catalytic activity">
    <reaction evidence="1">
        <text>Hydrolyzes Xaa-Pro-|- bonds to release unblocked, N-terminal dipeptides from substrates including Ala-Pro-|-p-nitroanilide and (sequentially) Tyr-Pro-|-Phe-Pro-|-Gly-Pro-|-Ile.</text>
        <dbReference type="EC" id="3.4.14.11"/>
    </reaction>
</comment>
<dbReference type="Proteomes" id="UP000192674">
    <property type="component" value="Unassembled WGS sequence"/>
</dbReference>
<keyword evidence="5" id="KW-0645">Protease</keyword>
<dbReference type="NCBIfam" id="TIGR00976">
    <property type="entry name" value="CocE_NonD"/>
    <property type="match status" value="1"/>
</dbReference>
<evidence type="ECO:0000256" key="7">
    <source>
        <dbReference type="ARBA" id="ARBA00022825"/>
    </source>
</evidence>
<dbReference type="Pfam" id="PF02129">
    <property type="entry name" value="Peptidase_S15"/>
    <property type="match status" value="1"/>
</dbReference>
<evidence type="ECO:0000256" key="9">
    <source>
        <dbReference type="SAM" id="SignalP"/>
    </source>
</evidence>
<keyword evidence="4" id="KW-0031">Aminopeptidase</keyword>
<accession>A0A1W2CLE5</accession>
<organism evidence="11 12">
    <name type="scientific">Kibdelosporangium aridum</name>
    <dbReference type="NCBI Taxonomy" id="2030"/>
    <lineage>
        <taxon>Bacteria</taxon>
        <taxon>Bacillati</taxon>
        <taxon>Actinomycetota</taxon>
        <taxon>Actinomycetes</taxon>
        <taxon>Pseudonocardiales</taxon>
        <taxon>Pseudonocardiaceae</taxon>
        <taxon>Kibdelosporangium</taxon>
    </lineage>
</organism>
<keyword evidence="9" id="KW-0732">Signal</keyword>
<dbReference type="InterPro" id="IPR008979">
    <property type="entry name" value="Galactose-bd-like_sf"/>
</dbReference>
<evidence type="ECO:0000256" key="1">
    <source>
        <dbReference type="ARBA" id="ARBA00000123"/>
    </source>
</evidence>
<dbReference type="InterPro" id="IPR008252">
    <property type="entry name" value="Pept_S15_Xpro"/>
</dbReference>
<sequence>MSIRGVLIGGLVGLLSGAVVVPAQAAQPSYSVKNGVTQPIHSFQDAIRETVWVDIGLDLDNNGVGDRVAADIIRPATRGKVPVIIDASPYYATNGRGNEAERKSYDAAGVPVKFPLFYDNYFVPRGYAVALVDFSGSSRSTGCMDTGGRSEVASGKAVIDWLNGRATGYSAVEGGSTVKASWSTGAAAMIGKSWDGSVAQGVASTGVDGLRTIVPIEAISSWYDWFRSDGVSFRGWGTPTNLASGFENANAKAGCEAVRTEMTTGAPANGDYTAMWQQRDYVRNASKVKAAVFSINGRADLNVKPINWGQWLDALPRSTPRKLWLSQTGHVDPFDFRRPEWVRTLHRWFDRWLLNVRNGIEYEPQVSVESGVNQWTEYPIWPAPAARVRLHPVAGSTAGVGKLNFFPGSSAAESFTDPGTTTPESAISSPNATSGERVLYSTGELTHDVRIAGIPRITVSATPSTPTAHLSAFLVDYGPATIRSRTGEGIRTLTNETCWGEDRPGDDACYRETEATTSTVDATIIARGWADLANYQSISAEQPLTPGNKYKMTFRLSTADYVIPKGHRLALVIAGSDRSMVLTPAQLPGLTVHLAETSVQVPIAGIFAGSSTVETPEAPAASRVQQDITPGRLDG</sequence>
<gene>
    <name evidence="11" type="ORF">SAMN05661093_02312</name>
</gene>
<dbReference type="InterPro" id="IPR013736">
    <property type="entry name" value="Xaa-Pro_dipept_C"/>
</dbReference>
<dbReference type="PRINTS" id="PR00923">
    <property type="entry name" value="LACTOPTASE"/>
</dbReference>
<dbReference type="NCBIfam" id="NF003780">
    <property type="entry name" value="PRK05371.1-1"/>
    <property type="match status" value="1"/>
</dbReference>
<dbReference type="GO" id="GO:0008239">
    <property type="term" value="F:dipeptidyl-peptidase activity"/>
    <property type="evidence" value="ECO:0007669"/>
    <property type="project" value="UniProtKB-EC"/>
</dbReference>
<evidence type="ECO:0000313" key="11">
    <source>
        <dbReference type="EMBL" id="SMC86055.1"/>
    </source>
</evidence>
<dbReference type="EMBL" id="FWXV01000002">
    <property type="protein sequence ID" value="SMC86055.1"/>
    <property type="molecule type" value="Genomic_DNA"/>
</dbReference>
<dbReference type="InterPro" id="IPR005674">
    <property type="entry name" value="CocE/Ser_esterase"/>
</dbReference>
<evidence type="ECO:0000256" key="6">
    <source>
        <dbReference type="ARBA" id="ARBA00022801"/>
    </source>
</evidence>
<dbReference type="InterPro" id="IPR000383">
    <property type="entry name" value="Xaa-Pro-like_dom"/>
</dbReference>
<evidence type="ECO:0000256" key="4">
    <source>
        <dbReference type="ARBA" id="ARBA00022438"/>
    </source>
</evidence>
<dbReference type="SUPFAM" id="SSF49785">
    <property type="entry name" value="Galactose-binding domain-like"/>
    <property type="match status" value="1"/>
</dbReference>
<evidence type="ECO:0000256" key="8">
    <source>
        <dbReference type="ARBA" id="ARBA00030045"/>
    </source>
</evidence>
<feature type="signal peptide" evidence="9">
    <location>
        <begin position="1"/>
        <end position="25"/>
    </location>
</feature>
<dbReference type="RefSeq" id="WP_143446283.1">
    <property type="nucleotide sequence ID" value="NZ_FWXV01000002.1"/>
</dbReference>
<dbReference type="Pfam" id="PF08530">
    <property type="entry name" value="PepX_C"/>
    <property type="match status" value="1"/>
</dbReference>
<proteinExistence type="inferred from homology"/>
<dbReference type="EC" id="3.4.14.11" evidence="3"/>
<dbReference type="GO" id="GO:0008236">
    <property type="term" value="F:serine-type peptidase activity"/>
    <property type="evidence" value="ECO:0007669"/>
    <property type="project" value="UniProtKB-KW"/>
</dbReference>
<dbReference type="OrthoDB" id="5240615at2"/>
<feature type="chain" id="PRO_5013207168" description="Xaa-Pro dipeptidyl-peptidase" evidence="9">
    <location>
        <begin position="26"/>
        <end position="635"/>
    </location>
</feature>
<keyword evidence="12" id="KW-1185">Reference proteome</keyword>
<evidence type="ECO:0000256" key="5">
    <source>
        <dbReference type="ARBA" id="ARBA00022670"/>
    </source>
</evidence>
<keyword evidence="6" id="KW-0378">Hydrolase</keyword>
<dbReference type="AlphaFoldDB" id="A0A1W2CLE5"/>
<dbReference type="Gene3D" id="2.60.120.260">
    <property type="entry name" value="Galactose-binding domain-like"/>
    <property type="match status" value="1"/>
</dbReference>